<feature type="modified residue" description="4-aspartylphosphate" evidence="3">
    <location>
        <position position="51"/>
    </location>
</feature>
<accession>A0A928ZTF3</accession>
<dbReference type="SUPFAM" id="SSF55073">
    <property type="entry name" value="Nucleotide cyclase"/>
    <property type="match status" value="1"/>
</dbReference>
<dbReference type="InterPro" id="IPR016032">
    <property type="entry name" value="Sig_transdc_resp-reg_C-effctor"/>
</dbReference>
<feature type="DNA-binding region" description="OmpR/PhoB-type" evidence="4">
    <location>
        <begin position="124"/>
        <end position="222"/>
    </location>
</feature>
<dbReference type="SUPFAM" id="SSF46894">
    <property type="entry name" value="C-terminal effector domain of the bipartite response regulators"/>
    <property type="match status" value="1"/>
</dbReference>
<feature type="domain" description="HPt" evidence="8">
    <location>
        <begin position="257"/>
        <end position="357"/>
    </location>
</feature>
<dbReference type="SUPFAM" id="SSF52172">
    <property type="entry name" value="CheY-like"/>
    <property type="match status" value="2"/>
</dbReference>
<dbReference type="InterPro" id="IPR036388">
    <property type="entry name" value="WH-like_DNA-bd_sf"/>
</dbReference>
<dbReference type="CDD" id="cd00383">
    <property type="entry name" value="trans_reg_C"/>
    <property type="match status" value="1"/>
</dbReference>
<feature type="modified residue" description="Phosphohistidine" evidence="2">
    <location>
        <position position="297"/>
    </location>
</feature>
<organism evidence="10 11">
    <name type="scientific">Leptolyngbya cf. ectocarpi LEGE 11479</name>
    <dbReference type="NCBI Taxonomy" id="1828722"/>
    <lineage>
        <taxon>Bacteria</taxon>
        <taxon>Bacillati</taxon>
        <taxon>Cyanobacteriota</taxon>
        <taxon>Cyanophyceae</taxon>
        <taxon>Leptolyngbyales</taxon>
        <taxon>Leptolyngbyaceae</taxon>
        <taxon>Leptolyngbya group</taxon>
        <taxon>Leptolyngbya</taxon>
    </lineage>
</organism>
<feature type="domain" description="Response regulatory" evidence="6">
    <location>
        <begin position="2"/>
        <end position="116"/>
    </location>
</feature>
<keyword evidence="3" id="KW-0597">Phosphoprotein</keyword>
<dbReference type="GO" id="GO:0000976">
    <property type="term" value="F:transcription cis-regulatory region binding"/>
    <property type="evidence" value="ECO:0007669"/>
    <property type="project" value="TreeGrafter"/>
</dbReference>
<protein>
    <submittedName>
        <fullName evidence="10">Response regulator</fullName>
    </submittedName>
</protein>
<dbReference type="SMART" id="SM00267">
    <property type="entry name" value="GGDEF"/>
    <property type="match status" value="1"/>
</dbReference>
<evidence type="ECO:0000256" key="1">
    <source>
        <dbReference type="ARBA" id="ARBA00023125"/>
    </source>
</evidence>
<feature type="modified residue" description="4-aspartylphosphate" evidence="3">
    <location>
        <position position="422"/>
    </location>
</feature>
<dbReference type="GO" id="GO:0005829">
    <property type="term" value="C:cytosol"/>
    <property type="evidence" value="ECO:0007669"/>
    <property type="project" value="TreeGrafter"/>
</dbReference>
<evidence type="ECO:0000256" key="3">
    <source>
        <dbReference type="PROSITE-ProRule" id="PRU00169"/>
    </source>
</evidence>
<feature type="region of interest" description="Disordered" evidence="5">
    <location>
        <begin position="558"/>
        <end position="583"/>
    </location>
</feature>
<evidence type="ECO:0000259" key="7">
    <source>
        <dbReference type="PROSITE" id="PS50887"/>
    </source>
</evidence>
<dbReference type="Proteomes" id="UP000615026">
    <property type="component" value="Unassembled WGS sequence"/>
</dbReference>
<dbReference type="GO" id="GO:0006355">
    <property type="term" value="P:regulation of DNA-templated transcription"/>
    <property type="evidence" value="ECO:0007669"/>
    <property type="project" value="InterPro"/>
</dbReference>
<dbReference type="InterPro" id="IPR043128">
    <property type="entry name" value="Rev_trsase/Diguanyl_cyclase"/>
</dbReference>
<dbReference type="Gene3D" id="6.10.250.690">
    <property type="match status" value="1"/>
</dbReference>
<dbReference type="InterPro" id="IPR000160">
    <property type="entry name" value="GGDEF_dom"/>
</dbReference>
<dbReference type="SMART" id="SM00448">
    <property type="entry name" value="REC"/>
    <property type="match status" value="2"/>
</dbReference>
<dbReference type="PANTHER" id="PTHR48111:SF15">
    <property type="entry name" value="OMPR SUBFAMILY"/>
    <property type="match status" value="1"/>
</dbReference>
<feature type="domain" description="Response regulatory" evidence="6">
    <location>
        <begin position="373"/>
        <end position="489"/>
    </location>
</feature>
<reference evidence="10" key="1">
    <citation type="submission" date="2020-10" db="EMBL/GenBank/DDBJ databases">
        <authorList>
            <person name="Castelo-Branco R."/>
            <person name="Eusebio N."/>
            <person name="Adriana R."/>
            <person name="Vieira A."/>
            <person name="Brugerolle De Fraissinette N."/>
            <person name="Rezende De Castro R."/>
            <person name="Schneider M.P."/>
            <person name="Vasconcelos V."/>
            <person name="Leao P.N."/>
        </authorList>
    </citation>
    <scope>NUCLEOTIDE SEQUENCE</scope>
    <source>
        <strain evidence="10">LEGE 11479</strain>
    </source>
</reference>
<dbReference type="Gene3D" id="1.10.10.10">
    <property type="entry name" value="Winged helix-like DNA-binding domain superfamily/Winged helix DNA-binding domain"/>
    <property type="match status" value="1"/>
</dbReference>
<dbReference type="InterPro" id="IPR036641">
    <property type="entry name" value="HPT_dom_sf"/>
</dbReference>
<dbReference type="EMBL" id="JADEXP010000083">
    <property type="protein sequence ID" value="MBE9067241.1"/>
    <property type="molecule type" value="Genomic_DNA"/>
</dbReference>
<sequence>MKFLIIEDDDQLSGALIQVLTNHHYLVDRAMDGEMGKEMAEVFPYDLILLDWMLPKLDGIQTCQQLRATGNNVPIILMTARDAGTDKVAGLDAGADDYLIKPFEFEELLARIRALLRRAEGIVSPVLQWGELCLDPRSAEVSYRDVPISLTPKEYGLLELFLRNPNRVFSLDDLLDKIWPFEDAPHISAVRTQVKGLRQKLKRVGLTDVIETLYGLGYRLVPADLVEHQAEKTVDGKDVLPQSSPSMGAKQIDLKTLWQPVREPYMQRVSDLATMLNKLQPGSLNEVARQQIVRETHALAGSLGSFGFPMVAAYCQEIENSLLANSRLTPQHVSHLEALVTNVQQALTSSEILPGSAPMPKNLAQPGTLSSATLLIVDNDPAVLTLLHNLLQPWGFQLQLLSKPQHFFATLEQTAPDLVILDVDMPEITGFDLCQLMRNDSRWLELPVLLLSAHTEAETIQRVFSVGGDDYVRKPIVAPELVVRILNWLERARTRQLQTNIDSLTGIANRQKSTQDLSRFLRLGHRQEQPLCFALLNFDSFKPTNNEMCDFSSSPFSRGLGGSPSAKATDRSPSVPLKKGDDHPQVAHAVNSNFERASDQILQRFGERLGIAFRVDDVAARWSKTEFVVGLYGASREEGTQRLTQFLQAWQNEQLSCDNQTFQGTFTVGIAVYPEDARDLQGLYRSASTVLSQTNVDRQ</sequence>
<gene>
    <name evidence="10" type="ORF">IQ260_11290</name>
</gene>
<dbReference type="SMART" id="SM00862">
    <property type="entry name" value="Trans_reg_C"/>
    <property type="match status" value="1"/>
</dbReference>
<dbReference type="PROSITE" id="PS50894">
    <property type="entry name" value="HPT"/>
    <property type="match status" value="1"/>
</dbReference>
<dbReference type="InterPro" id="IPR039420">
    <property type="entry name" value="WalR-like"/>
</dbReference>
<evidence type="ECO:0000313" key="10">
    <source>
        <dbReference type="EMBL" id="MBE9067241.1"/>
    </source>
</evidence>
<dbReference type="CDD" id="cd01949">
    <property type="entry name" value="GGDEF"/>
    <property type="match status" value="1"/>
</dbReference>
<evidence type="ECO:0000313" key="11">
    <source>
        <dbReference type="Proteomes" id="UP000615026"/>
    </source>
</evidence>
<dbReference type="InterPro" id="IPR001867">
    <property type="entry name" value="OmpR/PhoB-type_DNA-bd"/>
</dbReference>
<dbReference type="Gene3D" id="3.40.50.2300">
    <property type="match status" value="2"/>
</dbReference>
<dbReference type="PANTHER" id="PTHR48111">
    <property type="entry name" value="REGULATOR OF RPOS"/>
    <property type="match status" value="1"/>
</dbReference>
<dbReference type="GO" id="GO:0032993">
    <property type="term" value="C:protein-DNA complex"/>
    <property type="evidence" value="ECO:0007669"/>
    <property type="project" value="TreeGrafter"/>
</dbReference>
<dbReference type="PROSITE" id="PS50110">
    <property type="entry name" value="RESPONSE_REGULATORY"/>
    <property type="match status" value="2"/>
</dbReference>
<dbReference type="PROSITE" id="PS51755">
    <property type="entry name" value="OMPR_PHOB"/>
    <property type="match status" value="1"/>
</dbReference>
<keyword evidence="11" id="KW-1185">Reference proteome</keyword>
<dbReference type="PROSITE" id="PS50887">
    <property type="entry name" value="GGDEF"/>
    <property type="match status" value="1"/>
</dbReference>
<dbReference type="AlphaFoldDB" id="A0A928ZTF3"/>
<dbReference type="Gene3D" id="3.30.70.270">
    <property type="match status" value="2"/>
</dbReference>
<evidence type="ECO:0000259" key="9">
    <source>
        <dbReference type="PROSITE" id="PS51755"/>
    </source>
</evidence>
<dbReference type="SUPFAM" id="SSF47226">
    <property type="entry name" value="Histidine-containing phosphotransfer domain, HPT domain"/>
    <property type="match status" value="1"/>
</dbReference>
<dbReference type="InterPro" id="IPR001789">
    <property type="entry name" value="Sig_transdc_resp-reg_receiver"/>
</dbReference>
<evidence type="ECO:0000259" key="8">
    <source>
        <dbReference type="PROSITE" id="PS50894"/>
    </source>
</evidence>
<evidence type="ECO:0000259" key="6">
    <source>
        <dbReference type="PROSITE" id="PS50110"/>
    </source>
</evidence>
<evidence type="ECO:0000256" key="2">
    <source>
        <dbReference type="PROSITE-ProRule" id="PRU00110"/>
    </source>
</evidence>
<dbReference type="Pfam" id="PF00990">
    <property type="entry name" value="GGDEF"/>
    <property type="match status" value="1"/>
</dbReference>
<dbReference type="CDD" id="cd00156">
    <property type="entry name" value="REC"/>
    <property type="match status" value="1"/>
</dbReference>
<dbReference type="InterPro" id="IPR008207">
    <property type="entry name" value="Sig_transdc_His_kin_Hpt_dom"/>
</dbReference>
<feature type="domain" description="OmpR/PhoB-type" evidence="9">
    <location>
        <begin position="124"/>
        <end position="222"/>
    </location>
</feature>
<comment type="caution">
    <text evidence="10">The sequence shown here is derived from an EMBL/GenBank/DDBJ whole genome shotgun (WGS) entry which is preliminary data.</text>
</comment>
<proteinExistence type="predicted"/>
<feature type="domain" description="GGDEF" evidence="7">
    <location>
        <begin position="529"/>
        <end position="699"/>
    </location>
</feature>
<dbReference type="Pfam" id="PF00486">
    <property type="entry name" value="Trans_reg_C"/>
    <property type="match status" value="1"/>
</dbReference>
<dbReference type="GO" id="GO:0000156">
    <property type="term" value="F:phosphorelay response regulator activity"/>
    <property type="evidence" value="ECO:0007669"/>
    <property type="project" value="TreeGrafter"/>
</dbReference>
<evidence type="ECO:0000256" key="5">
    <source>
        <dbReference type="SAM" id="MobiDB-lite"/>
    </source>
</evidence>
<evidence type="ECO:0000256" key="4">
    <source>
        <dbReference type="PROSITE-ProRule" id="PRU01091"/>
    </source>
</evidence>
<dbReference type="RefSeq" id="WP_193993208.1">
    <property type="nucleotide sequence ID" value="NZ_JADEXP010000083.1"/>
</dbReference>
<name>A0A928ZTF3_LEPEC</name>
<dbReference type="Gene3D" id="1.20.120.160">
    <property type="entry name" value="HPT domain"/>
    <property type="match status" value="1"/>
</dbReference>
<keyword evidence="1 4" id="KW-0238">DNA-binding</keyword>
<dbReference type="Pfam" id="PF00072">
    <property type="entry name" value="Response_reg"/>
    <property type="match status" value="2"/>
</dbReference>
<dbReference type="Pfam" id="PF01627">
    <property type="entry name" value="Hpt"/>
    <property type="match status" value="1"/>
</dbReference>
<dbReference type="InterPro" id="IPR011006">
    <property type="entry name" value="CheY-like_superfamily"/>
</dbReference>
<dbReference type="InterPro" id="IPR029787">
    <property type="entry name" value="Nucleotide_cyclase"/>
</dbReference>